<dbReference type="InterPro" id="IPR014001">
    <property type="entry name" value="Helicase_ATP-bd"/>
</dbReference>
<gene>
    <name evidence="12" type="ORF">SS37A_32960</name>
</gene>
<dbReference type="Pfam" id="PF04313">
    <property type="entry name" value="HSDR_N"/>
    <property type="match status" value="1"/>
</dbReference>
<dbReference type="PANTHER" id="PTHR30195">
    <property type="entry name" value="TYPE I SITE-SPECIFIC DEOXYRIBONUCLEASE PROTEIN SUBUNIT M AND R"/>
    <property type="match status" value="1"/>
</dbReference>
<dbReference type="InterPro" id="IPR055180">
    <property type="entry name" value="HsdR_RecA-like_helicase_dom_2"/>
</dbReference>
<dbReference type="SMART" id="SM00487">
    <property type="entry name" value="DEXDc"/>
    <property type="match status" value="1"/>
</dbReference>
<dbReference type="NCBIfam" id="TIGR00348">
    <property type="entry name" value="hsdR"/>
    <property type="match status" value="1"/>
</dbReference>
<dbReference type="PROSITE" id="PS51192">
    <property type="entry name" value="HELICASE_ATP_BIND_1"/>
    <property type="match status" value="1"/>
</dbReference>
<dbReference type="Gene3D" id="3.90.1570.50">
    <property type="match status" value="1"/>
</dbReference>
<evidence type="ECO:0000256" key="1">
    <source>
        <dbReference type="ARBA" id="ARBA00000851"/>
    </source>
</evidence>
<dbReference type="InterPro" id="IPR051268">
    <property type="entry name" value="Type-I_R_enzyme_R_subunit"/>
</dbReference>
<dbReference type="EC" id="3.1.21.3" evidence="10"/>
<dbReference type="SUPFAM" id="SSF52540">
    <property type="entry name" value="P-loop containing nucleoside triphosphate hydrolases"/>
    <property type="match status" value="2"/>
</dbReference>
<dbReference type="CDD" id="cd18800">
    <property type="entry name" value="SF2_C_EcoR124I-like"/>
    <property type="match status" value="1"/>
</dbReference>
<evidence type="ECO:0000256" key="2">
    <source>
        <dbReference type="ARBA" id="ARBA00008598"/>
    </source>
</evidence>
<accession>A0ABM8ECP9</accession>
<evidence type="ECO:0000313" key="13">
    <source>
        <dbReference type="Proteomes" id="UP001317629"/>
    </source>
</evidence>
<dbReference type="Gene3D" id="3.40.50.300">
    <property type="entry name" value="P-loop containing nucleotide triphosphate hydrolases"/>
    <property type="match status" value="3"/>
</dbReference>
<dbReference type="GO" id="GO:0004386">
    <property type="term" value="F:helicase activity"/>
    <property type="evidence" value="ECO:0007669"/>
    <property type="project" value="UniProtKB-KW"/>
</dbReference>
<evidence type="ECO:0000256" key="4">
    <source>
        <dbReference type="ARBA" id="ARBA00022741"/>
    </source>
</evidence>
<keyword evidence="5 10" id="KW-0680">Restriction system</keyword>
<keyword evidence="8 10" id="KW-0067">ATP-binding</keyword>
<dbReference type="InterPro" id="IPR021810">
    <property type="entry name" value="T1RH-like_C"/>
</dbReference>
<evidence type="ECO:0000256" key="5">
    <source>
        <dbReference type="ARBA" id="ARBA00022747"/>
    </source>
</evidence>
<keyword evidence="3" id="KW-0540">Nuclease</keyword>
<evidence type="ECO:0000256" key="3">
    <source>
        <dbReference type="ARBA" id="ARBA00022722"/>
    </source>
</evidence>
<dbReference type="InterPro" id="IPR004473">
    <property type="entry name" value="Restrct_endonuc_typeI_HsdR"/>
</dbReference>
<keyword evidence="7 10" id="KW-0378">Hydrolase</keyword>
<keyword evidence="4 10" id="KW-0547">Nucleotide-binding</keyword>
<evidence type="ECO:0000256" key="7">
    <source>
        <dbReference type="ARBA" id="ARBA00022801"/>
    </source>
</evidence>
<evidence type="ECO:0000256" key="6">
    <source>
        <dbReference type="ARBA" id="ARBA00022759"/>
    </source>
</evidence>
<sequence>MADFRFGFSEDHVEHAGIETLKSLGWAYFHGGDISPDGAAPQRASFKDAILVKRFEACVADINPTIPEEARAEAIRRVLNDETLVLVEENRRLHRLITEGVDVQYKDAGRVLSAKVWLVDFSNPAANDWLVVNQFTMIERRRNRRADVVLFVNGLPLAVLEFKNPGDENATISAAIRQIETYKAEIPSLFRANAALVVSDGIRARIGSLTADEERYMPWRTVNGADYAPPGAPELDTLLRGVFDHANFLKLIRDFTVFGDKGEGPFKIIAGYHQFHGAQKAISEAIAASQPDGDRKIGIIWHTQGSGKSYLMAFFAGLAVRASELANPTLVVLTDRNDLDDQLFATFSLCRDLIRQTPEQATSRDDLKRLLERSAGGVIFTTLQKFSPAPGEEDFPLLTDRRNVIVVADEAHRSQYGFDAKLDTKTGKRRYGYAHYLRQALPNASFIGFTGTPVEGDDRNTPAIFGDYIDIYDISRAVEDRATVPIYYESRVARIELNEDEKPKIDAEIEEMLEDETLTEAEKFKAKWSTVEALVGSDKRIKQIAADLVTHLEARLEALQGKAMAVCMSRRICVKLYDEIVTLRPDWHSDDDAEGAIKIVMTGAASDPAPWQQHIGGKRRRDALAKRARNPDDPLKLVLVRDMWLTGFDAPCMNTMYIDKPMRGHGLMQAIARVNRVFRDKEGGLVVDYIGIAQNLRKALADYSDSDRDKTGIDEEAAIAKMRECFERVKAVYHGFDYATGMAGPPQQRLATLAGAIDWVLKWQEGEAAKKASDEEKKRAHRAYQDLVLELTKAYSLASASDEAAAIRDEVGFFQTVRAAIAKSTLKGGIGKAERALAVQQLIDRAIASSEVVDILKAAGVTSPDISILSDEFLAEIQGMKRKNLALEALKKLLNGEIRSRSKSNLVEARKFSTRLEEAVARYHTNAISALELINELIALAKDMQSARARGEELGLSPEEVAFYEALAENESAVKAMGDEKLRVIAHELLENLRKNVTVDWAKRESARANMRVLVKRILKKYGYPPDLAEEAVQTVLAQAEALLQEIA</sequence>
<dbReference type="CDD" id="cd22332">
    <property type="entry name" value="HsdR_N"/>
    <property type="match status" value="1"/>
</dbReference>
<dbReference type="InterPro" id="IPR007409">
    <property type="entry name" value="Restrct_endonuc_type1_HsdR_N"/>
</dbReference>
<dbReference type="InterPro" id="IPR027417">
    <property type="entry name" value="P-loop_NTPase"/>
</dbReference>
<comment type="similarity">
    <text evidence="2 10">Belongs to the HsdR family.</text>
</comment>
<reference evidence="12 13" key="1">
    <citation type="journal article" date="2023" name="Int. J. Syst. Evol. Microbiol.">
        <title>Methylocystis iwaonis sp. nov., a type II methane-oxidizing bacterium from surface soil of a rice paddy field in Japan, and emended description of the genus Methylocystis (ex Whittenbury et al. 1970) Bowman et al. 1993.</title>
        <authorList>
            <person name="Kaise H."/>
            <person name="Sawadogo J.B."/>
            <person name="Alam M.S."/>
            <person name="Ueno C."/>
            <person name="Dianou D."/>
            <person name="Shinjo R."/>
            <person name="Asakawa S."/>
        </authorList>
    </citation>
    <scope>NUCLEOTIDE SEQUENCE [LARGE SCALE GENOMIC DNA]</scope>
    <source>
        <strain evidence="12 13">SS37A-Re</strain>
    </source>
</reference>
<comment type="catalytic activity">
    <reaction evidence="1 10">
        <text>Endonucleolytic cleavage of DNA to give random double-stranded fragments with terminal 5'-phosphates, ATP is simultaneously hydrolyzed.</text>
        <dbReference type="EC" id="3.1.21.3"/>
    </reaction>
</comment>
<dbReference type="RefSeq" id="WP_281929279.1">
    <property type="nucleotide sequence ID" value="NZ_AP027142.1"/>
</dbReference>
<comment type="subunit">
    <text evidence="10">The type I restriction/modification system is composed of three polypeptides R, M and S.</text>
</comment>
<evidence type="ECO:0000313" key="12">
    <source>
        <dbReference type="EMBL" id="BDV35767.1"/>
    </source>
</evidence>
<evidence type="ECO:0000256" key="10">
    <source>
        <dbReference type="RuleBase" id="RU364115"/>
    </source>
</evidence>
<evidence type="ECO:0000259" key="11">
    <source>
        <dbReference type="PROSITE" id="PS51192"/>
    </source>
</evidence>
<proteinExistence type="inferred from homology"/>
<keyword evidence="9 10" id="KW-0238">DNA-binding</keyword>
<evidence type="ECO:0000256" key="9">
    <source>
        <dbReference type="ARBA" id="ARBA00023125"/>
    </source>
</evidence>
<keyword evidence="6" id="KW-0255">Endonuclease</keyword>
<evidence type="ECO:0000256" key="8">
    <source>
        <dbReference type="ARBA" id="ARBA00022840"/>
    </source>
</evidence>
<dbReference type="Proteomes" id="UP001317629">
    <property type="component" value="Chromosome"/>
</dbReference>
<dbReference type="CDD" id="cd18030">
    <property type="entry name" value="DEXHc_RE_I_HsdR"/>
    <property type="match status" value="1"/>
</dbReference>
<keyword evidence="13" id="KW-1185">Reference proteome</keyword>
<dbReference type="InterPro" id="IPR040980">
    <property type="entry name" value="SWI2_SNF2"/>
</dbReference>
<organism evidence="12 13">
    <name type="scientific">Methylocystis iwaonis</name>
    <dbReference type="NCBI Taxonomy" id="2885079"/>
    <lineage>
        <taxon>Bacteria</taxon>
        <taxon>Pseudomonadati</taxon>
        <taxon>Pseudomonadota</taxon>
        <taxon>Alphaproteobacteria</taxon>
        <taxon>Hyphomicrobiales</taxon>
        <taxon>Methylocystaceae</taxon>
        <taxon>Methylocystis</taxon>
    </lineage>
</organism>
<keyword evidence="12" id="KW-0347">Helicase</keyword>
<dbReference type="Pfam" id="PF22679">
    <property type="entry name" value="T1R_D3-like"/>
    <property type="match status" value="1"/>
</dbReference>
<name>A0ABM8ECP9_9HYPH</name>
<comment type="function">
    <text evidence="10">Subunit R is required for both nuclease and ATPase activities, but not for modification.</text>
</comment>
<dbReference type="EMBL" id="AP027142">
    <property type="protein sequence ID" value="BDV35767.1"/>
    <property type="molecule type" value="Genomic_DNA"/>
</dbReference>
<dbReference type="Pfam" id="PF11867">
    <property type="entry name" value="T1RH-like_C"/>
    <property type="match status" value="1"/>
</dbReference>
<dbReference type="PANTHER" id="PTHR30195:SF15">
    <property type="entry name" value="TYPE I RESTRICTION ENZYME HINDI ENDONUCLEASE SUBUNIT"/>
    <property type="match status" value="1"/>
</dbReference>
<dbReference type="Pfam" id="PF18766">
    <property type="entry name" value="SWI2_SNF2"/>
    <property type="match status" value="1"/>
</dbReference>
<protein>
    <recommendedName>
        <fullName evidence="10">Type I restriction enzyme endonuclease subunit</fullName>
        <shortName evidence="10">R protein</shortName>
        <ecNumber evidence="10">3.1.21.3</ecNumber>
    </recommendedName>
</protein>
<feature type="domain" description="Helicase ATP-binding" evidence="11">
    <location>
        <begin position="289"/>
        <end position="471"/>
    </location>
</feature>